<accession>A0ABS0ZJ98</accession>
<dbReference type="RefSeq" id="WP_199575667.1">
    <property type="nucleotide sequence ID" value="NZ_JAENBO010000003.1"/>
</dbReference>
<organism evidence="2 3">
    <name type="scientific">Streptococcus pacificus</name>
    <dbReference type="NCBI Taxonomy" id="2740577"/>
    <lineage>
        <taxon>Bacteria</taxon>
        <taxon>Bacillati</taxon>
        <taxon>Bacillota</taxon>
        <taxon>Bacilli</taxon>
        <taxon>Lactobacillales</taxon>
        <taxon>Streptococcaceae</taxon>
        <taxon>Streptococcus</taxon>
    </lineage>
</organism>
<feature type="transmembrane region" description="Helical" evidence="1">
    <location>
        <begin position="6"/>
        <end position="26"/>
    </location>
</feature>
<feature type="transmembrane region" description="Helical" evidence="1">
    <location>
        <begin position="75"/>
        <end position="95"/>
    </location>
</feature>
<evidence type="ECO:0000313" key="2">
    <source>
        <dbReference type="EMBL" id="MBJ8326037.1"/>
    </source>
</evidence>
<dbReference type="EMBL" id="JAENBO010000003">
    <property type="protein sequence ID" value="MBJ8326037.1"/>
    <property type="molecule type" value="Genomic_DNA"/>
</dbReference>
<sequence>MLQLKNVRVLTLATLLAALAIVMGFFKLPISQILELRFASHVIAIAGSLLGPVVAMMVGLISDIGGFFIKPTGPFFPGFTISAALTGLIYGFFLYRKPFSLKRVIMAQVVYTLAISALLNTMWLAILYKLPFYETFIARLFTSAIQLPIHIVILALLLKGIDRLQLFKYLEKK</sequence>
<reference evidence="2 3" key="1">
    <citation type="journal article" date="2021" name="Int. J. Syst. Evol. Microbiol.">
        <title>Streptococcus vicugnae sp. nov., isolated from faeces of alpacas (Vicugna pacos) and cattle (Bos taurus), Streptococcus zalophi sp. nov., and Streptococcus pacificus sp. nov., isolated from respiratory tract of California sea lions (Zalophus californianus).</title>
        <authorList>
            <person name="Volokhov D.V."/>
            <person name="Zagorodnyaya T.A."/>
            <person name="Shen Z."/>
            <person name="Blom J."/>
            <person name="Furtak V.A."/>
            <person name="Eisenberg T."/>
            <person name="Fan P."/>
            <person name="Jeong K.C."/>
            <person name="Gao Y."/>
            <person name="Zhang S."/>
            <person name="Amselle M."/>
        </authorList>
    </citation>
    <scope>NUCLEOTIDE SEQUENCE [LARGE SCALE GENOMIC DNA]</scope>
    <source>
        <strain evidence="2 3">CSL7591</strain>
    </source>
</reference>
<keyword evidence="1" id="KW-0472">Membrane</keyword>
<keyword evidence="1" id="KW-1133">Transmembrane helix</keyword>
<evidence type="ECO:0000256" key="1">
    <source>
        <dbReference type="SAM" id="Phobius"/>
    </source>
</evidence>
<feature type="transmembrane region" description="Helical" evidence="1">
    <location>
        <begin position="38"/>
        <end position="69"/>
    </location>
</feature>
<comment type="caution">
    <text evidence="2">The sequence shown here is derived from an EMBL/GenBank/DDBJ whole genome shotgun (WGS) entry which is preliminary data.</text>
</comment>
<name>A0ABS0ZJ98_9STRE</name>
<evidence type="ECO:0000313" key="3">
    <source>
        <dbReference type="Proteomes" id="UP000653045"/>
    </source>
</evidence>
<feature type="transmembrane region" description="Helical" evidence="1">
    <location>
        <begin position="107"/>
        <end position="130"/>
    </location>
</feature>
<dbReference type="Gene3D" id="1.10.1760.20">
    <property type="match status" value="1"/>
</dbReference>
<gene>
    <name evidence="2" type="ORF">JHK62_05055</name>
</gene>
<feature type="transmembrane region" description="Helical" evidence="1">
    <location>
        <begin position="136"/>
        <end position="158"/>
    </location>
</feature>
<dbReference type="NCBIfam" id="TIGR04518">
    <property type="entry name" value="ECF_S_folT_fam"/>
    <property type="match status" value="1"/>
</dbReference>
<keyword evidence="3" id="KW-1185">Reference proteome</keyword>
<proteinExistence type="predicted"/>
<dbReference type="InterPro" id="IPR024529">
    <property type="entry name" value="ECF_trnsprt_substrate-spec"/>
</dbReference>
<dbReference type="Pfam" id="PF12822">
    <property type="entry name" value="ECF_trnsprt"/>
    <property type="match status" value="1"/>
</dbReference>
<keyword evidence="1" id="KW-0812">Transmembrane</keyword>
<protein>
    <submittedName>
        <fullName evidence="2">Folate family ECF transporter S component</fullName>
    </submittedName>
</protein>
<dbReference type="InterPro" id="IPR030949">
    <property type="entry name" value="ECF_S_folate_fam"/>
</dbReference>
<dbReference type="Proteomes" id="UP000653045">
    <property type="component" value="Unassembled WGS sequence"/>
</dbReference>